<dbReference type="EMBL" id="WMZU01000002">
    <property type="protein sequence ID" value="MTS26246.1"/>
    <property type="molecule type" value="Genomic_DNA"/>
</dbReference>
<keyword evidence="16" id="KW-1185">Reference proteome</keyword>
<keyword evidence="8" id="KW-1278">Translocase</keyword>
<evidence type="ECO:0000256" key="7">
    <source>
        <dbReference type="ARBA" id="ARBA00023014"/>
    </source>
</evidence>
<dbReference type="AlphaFoldDB" id="A0A0D8J2N6"/>
<feature type="binding site" evidence="8">
    <location>
        <position position="364"/>
    </location>
    <ligand>
        <name>[4Fe-4S] cluster</name>
        <dbReference type="ChEBI" id="CHEBI:49883"/>
        <label>1</label>
    </ligand>
</feature>
<dbReference type="EMBL" id="VUNJ01000012">
    <property type="protein sequence ID" value="MST92560.1"/>
    <property type="molecule type" value="Genomic_DNA"/>
</dbReference>
<keyword evidence="2 8" id="KW-0004">4Fe-4S</keyword>
<feature type="binding site" evidence="8">
    <location>
        <position position="409"/>
    </location>
    <ligand>
        <name>[4Fe-4S] cluster</name>
        <dbReference type="ChEBI" id="CHEBI:49883"/>
        <label>2</label>
    </ligand>
</feature>
<dbReference type="PANTHER" id="PTHR43034:SF2">
    <property type="entry name" value="ION-TRANSLOCATING OXIDOREDUCTASE COMPLEX SUBUNIT C"/>
    <property type="match status" value="1"/>
</dbReference>
<dbReference type="InterPro" id="IPR037225">
    <property type="entry name" value="Nuo51_FMN-bd_sf"/>
</dbReference>
<keyword evidence="6 8" id="KW-0408">Iron</keyword>
<dbReference type="InterPro" id="IPR010208">
    <property type="entry name" value="Ion_transpt_RnfC/RsxC"/>
</dbReference>
<dbReference type="HAMAP" id="MF_00461">
    <property type="entry name" value="RsxC_RnfC"/>
    <property type="match status" value="1"/>
</dbReference>
<comment type="subcellular location">
    <subcellularLocation>
        <location evidence="8">Cell membrane</location>
        <topology evidence="8">Peripheral membrane protein</topology>
    </subcellularLocation>
</comment>
<evidence type="ECO:0000256" key="4">
    <source>
        <dbReference type="ARBA" id="ARBA00022737"/>
    </source>
</evidence>
<keyword evidence="1 8" id="KW-0813">Transport</keyword>
<accession>A0A0W7TMM3</accession>
<dbReference type="NCBIfam" id="TIGR01945">
    <property type="entry name" value="rnfC"/>
    <property type="match status" value="1"/>
</dbReference>
<reference evidence="13 18" key="4">
    <citation type="submission" date="2019-08" db="EMBL/GenBank/DDBJ databases">
        <title>In-depth cultivation of the pig gut microbiome towards novel bacterial diversity and tailored functional studies.</title>
        <authorList>
            <person name="Wylensek D."/>
            <person name="Hitch T.C.A."/>
            <person name="Clavel T."/>
        </authorList>
    </citation>
    <scope>NUCLEOTIDE SEQUENCE [LARGE SCALE GENOMIC DNA]</scope>
    <source>
        <strain evidence="13 18">WCA3-601-WT-6J</strain>
    </source>
</reference>
<dbReference type="NCBIfam" id="NF003454">
    <property type="entry name" value="PRK05035.1"/>
    <property type="match status" value="1"/>
</dbReference>
<dbReference type="InterPro" id="IPR011538">
    <property type="entry name" value="Nuo51_FMN-bd"/>
</dbReference>
<evidence type="ECO:0000313" key="17">
    <source>
        <dbReference type="Proteomes" id="UP000053433"/>
    </source>
</evidence>
<evidence type="ECO:0000259" key="10">
    <source>
        <dbReference type="PROSITE" id="PS51379"/>
    </source>
</evidence>
<evidence type="ECO:0000313" key="11">
    <source>
        <dbReference type="EMBL" id="KJF41019.1"/>
    </source>
</evidence>
<dbReference type="Pfam" id="PF01512">
    <property type="entry name" value="Complex1_51K"/>
    <property type="match status" value="1"/>
</dbReference>
<dbReference type="Pfam" id="PF13375">
    <property type="entry name" value="RnfC_N"/>
    <property type="match status" value="1"/>
</dbReference>
<dbReference type="Proteomes" id="UP000053433">
    <property type="component" value="Unassembled WGS sequence"/>
</dbReference>
<feature type="binding site" evidence="8">
    <location>
        <position position="374"/>
    </location>
    <ligand>
        <name>[4Fe-4S] cluster</name>
        <dbReference type="ChEBI" id="CHEBI:49883"/>
        <label>2</label>
    </ligand>
</feature>
<evidence type="ECO:0000313" key="13">
    <source>
        <dbReference type="EMBL" id="MST92560.1"/>
    </source>
</evidence>
<dbReference type="Proteomes" id="UP000431913">
    <property type="component" value="Unassembled WGS sequence"/>
</dbReference>
<comment type="similarity">
    <text evidence="8">Belongs to the 4Fe4S bacterial-type ferredoxin family. RnfC subfamily.</text>
</comment>
<dbReference type="SUPFAM" id="SSF142019">
    <property type="entry name" value="Nqo1 FMN-binding domain-like"/>
    <property type="match status" value="1"/>
</dbReference>
<dbReference type="InterPro" id="IPR017896">
    <property type="entry name" value="4Fe4S_Fe-S-bd"/>
</dbReference>
<evidence type="ECO:0000256" key="3">
    <source>
        <dbReference type="ARBA" id="ARBA00022723"/>
    </source>
</evidence>
<evidence type="ECO:0000256" key="5">
    <source>
        <dbReference type="ARBA" id="ARBA00022982"/>
    </source>
</evidence>
<dbReference type="EMBL" id="LMUA01000030">
    <property type="protein sequence ID" value="KUE75101.1"/>
    <property type="molecule type" value="Genomic_DNA"/>
</dbReference>
<evidence type="ECO:0000313" key="16">
    <source>
        <dbReference type="Proteomes" id="UP000032483"/>
    </source>
</evidence>
<evidence type="ECO:0000256" key="6">
    <source>
        <dbReference type="ARBA" id="ARBA00023004"/>
    </source>
</evidence>
<dbReference type="SUPFAM" id="SSF46548">
    <property type="entry name" value="alpha-helical ferredoxin"/>
    <property type="match status" value="1"/>
</dbReference>
<feature type="region of interest" description="Disordered" evidence="9">
    <location>
        <begin position="1"/>
        <end position="22"/>
    </location>
</feature>
<dbReference type="InterPro" id="IPR026902">
    <property type="entry name" value="RnfC_N"/>
</dbReference>
<dbReference type="Proteomes" id="UP000032483">
    <property type="component" value="Unassembled WGS sequence"/>
</dbReference>
<comment type="function">
    <text evidence="8">Part of a membrane-bound complex that couples electron transfer with translocation of ions across the membrane.</text>
</comment>
<evidence type="ECO:0000313" key="19">
    <source>
        <dbReference type="Proteomes" id="UP000449193"/>
    </source>
</evidence>
<evidence type="ECO:0000313" key="20">
    <source>
        <dbReference type="Proteomes" id="UP000472755"/>
    </source>
</evidence>
<evidence type="ECO:0000313" key="12">
    <source>
        <dbReference type="EMBL" id="KUE75101.1"/>
    </source>
</evidence>
<feature type="binding site" evidence="8">
    <location>
        <position position="406"/>
    </location>
    <ligand>
        <name>[4Fe-4S] cluster</name>
        <dbReference type="ChEBI" id="CHEBI:49883"/>
        <label>2</label>
    </ligand>
</feature>
<reference evidence="19 20" key="3">
    <citation type="journal article" date="2019" name="Nat. Med.">
        <title>A library of human gut bacterial isolates paired with longitudinal multiomics data enables mechanistic microbiome research.</title>
        <authorList>
            <person name="Poyet M."/>
            <person name="Groussin M."/>
            <person name="Gibbons S.M."/>
            <person name="Avila-Pacheco J."/>
            <person name="Jiang X."/>
            <person name="Kearney S.M."/>
            <person name="Perrotta A.R."/>
            <person name="Berdy B."/>
            <person name="Zhao S."/>
            <person name="Lieberman T.D."/>
            <person name="Swanson P.K."/>
            <person name="Smith M."/>
            <person name="Roesemann S."/>
            <person name="Alexander J.E."/>
            <person name="Rich S.A."/>
            <person name="Livny J."/>
            <person name="Vlamakis H."/>
            <person name="Clish C."/>
            <person name="Bullock K."/>
            <person name="Deik A."/>
            <person name="Scott J."/>
            <person name="Pierce K.A."/>
            <person name="Xavier R.J."/>
            <person name="Alm E.J."/>
        </authorList>
    </citation>
    <scope>NUCLEOTIDE SEQUENCE [LARGE SCALE GENOMIC DNA]</scope>
    <source>
        <strain evidence="14 20">BIOML-A4</strain>
        <strain evidence="15 19">BIOML-A7</strain>
    </source>
</reference>
<feature type="binding site" evidence="8">
    <location>
        <position position="370"/>
    </location>
    <ligand>
        <name>[4Fe-4S] cluster</name>
        <dbReference type="ChEBI" id="CHEBI:49883"/>
        <label>1</label>
    </ligand>
</feature>
<feature type="binding site" evidence="8">
    <location>
        <position position="403"/>
    </location>
    <ligand>
        <name>[4Fe-4S] cluster</name>
        <dbReference type="ChEBI" id="CHEBI:49883"/>
        <label>2</label>
    </ligand>
</feature>
<evidence type="ECO:0000256" key="1">
    <source>
        <dbReference type="ARBA" id="ARBA00022448"/>
    </source>
</evidence>
<keyword evidence="5 8" id="KW-0249">Electron transport</keyword>
<accession>A0A0D8J2N6</accession>
<keyword evidence="3 8" id="KW-0479">Metal-binding</keyword>
<feature type="domain" description="4Fe-4S ferredoxin-type" evidence="10">
    <location>
        <begin position="355"/>
        <end position="384"/>
    </location>
</feature>
<dbReference type="RefSeq" id="WP_009321775.1">
    <property type="nucleotide sequence ID" value="NZ_CAOJUJ010000004.1"/>
</dbReference>
<dbReference type="GO" id="GO:0005886">
    <property type="term" value="C:plasma membrane"/>
    <property type="evidence" value="ECO:0007669"/>
    <property type="project" value="UniProtKB-SubCell"/>
</dbReference>
<gene>
    <name evidence="13" type="primary">rsxC</name>
    <name evidence="8" type="synonym">rnfC</name>
    <name evidence="12" type="ORF">ASJ35_15745</name>
    <name evidence="13" type="ORF">FYJ76_11570</name>
    <name evidence="15" type="ORF">GMD52_06605</name>
    <name evidence="14" type="ORF">GMD59_02970</name>
    <name evidence="11" type="ORF">TQ39_04060</name>
</gene>
<dbReference type="Gene3D" id="3.40.50.11540">
    <property type="entry name" value="NADH-ubiquinone oxidoreductase 51kDa subunit"/>
    <property type="match status" value="1"/>
</dbReference>
<feature type="domain" description="4Fe-4S ferredoxin-type" evidence="10">
    <location>
        <begin position="394"/>
        <end position="423"/>
    </location>
</feature>
<keyword evidence="8" id="KW-0472">Membrane</keyword>
<dbReference type="GO" id="GO:0046872">
    <property type="term" value="F:metal ion binding"/>
    <property type="evidence" value="ECO:0007669"/>
    <property type="project" value="UniProtKB-KW"/>
</dbReference>
<sequence>MSSKFKRSALGARVPHEKKTSGMATVAMPLPEKIVLPMQQHIGAPCTPTVKKGDAVLVGTVVGAAGGFVGAAIHSGVSGTVEAVETVHMPNGRSVPAVVIRADGEQTPDPACVPPEVTDHASLIAAVQACGLVGLGGAGFPTAVKLSPKDLSAIDTLVINGAECEPYITSDNREFLECSESVMRGIAAVKQHLGIKKVVIGIERNKPEAIDLMFSLVKNDPDYSVMPLQSRYPQGAEKVLIEKTTGREVPRGGLPADAGVIVLNVTTVSTLGKYLATGMPLTTKRLTVDGDAIGEAKNVEVVIGTPIGDVLDFCGVKDDVSKILMGGPMMGTAVADPAFPVLKQNNALVAFGPAAAALPAPGPCIRCGNCINACPMGLSPVEIAGAYTKNDGEMLDKLMVDLCIGCGTCSYVCPAKRPVTQTMNLAKAVWQKNKNGGKK</sequence>
<keyword evidence="7 8" id="KW-0411">Iron-sulfur</keyword>
<dbReference type="EMBL" id="WMZR01000006">
    <property type="protein sequence ID" value="MTS51205.1"/>
    <property type="molecule type" value="Genomic_DNA"/>
</dbReference>
<dbReference type="GO" id="GO:0051539">
    <property type="term" value="F:4 iron, 4 sulfur cluster binding"/>
    <property type="evidence" value="ECO:0007669"/>
    <property type="project" value="UniProtKB-KW"/>
</dbReference>
<dbReference type="EMBL" id="JXXK01000003">
    <property type="protein sequence ID" value="KJF41019.1"/>
    <property type="molecule type" value="Genomic_DNA"/>
</dbReference>
<dbReference type="InterPro" id="IPR017900">
    <property type="entry name" value="4Fe4S_Fe_S_CS"/>
</dbReference>
<dbReference type="PROSITE" id="PS51379">
    <property type="entry name" value="4FE4S_FER_2"/>
    <property type="match status" value="2"/>
</dbReference>
<dbReference type="GO" id="GO:0009055">
    <property type="term" value="F:electron transfer activity"/>
    <property type="evidence" value="ECO:0007669"/>
    <property type="project" value="InterPro"/>
</dbReference>
<dbReference type="Proteomes" id="UP000472755">
    <property type="component" value="Unassembled WGS sequence"/>
</dbReference>
<comment type="subunit">
    <text evidence="8">The complex is composed of six subunits: RnfA, RnfB, RnfC, RnfD, RnfE and RnfG.</text>
</comment>
<proteinExistence type="inferred from homology"/>
<evidence type="ECO:0000313" key="14">
    <source>
        <dbReference type="EMBL" id="MTS26246.1"/>
    </source>
</evidence>
<keyword evidence="4 8" id="KW-0677">Repeat</keyword>
<comment type="cofactor">
    <cofactor evidence="8">
        <name>[4Fe-4S] cluster</name>
        <dbReference type="ChEBI" id="CHEBI:49883"/>
    </cofactor>
    <text evidence="8">Binds 2 [4Fe-4S] clusters per subunit.</text>
</comment>
<dbReference type="Pfam" id="PF13237">
    <property type="entry name" value="Fer4_10"/>
    <property type="match status" value="1"/>
</dbReference>
<feature type="binding site" evidence="8">
    <location>
        <position position="413"/>
    </location>
    <ligand>
        <name>[4Fe-4S] cluster</name>
        <dbReference type="ChEBI" id="CHEBI:49883"/>
        <label>1</label>
    </ligand>
</feature>
<dbReference type="Proteomes" id="UP000449193">
    <property type="component" value="Unassembled WGS sequence"/>
</dbReference>
<comment type="caution">
    <text evidence="11">The sequence shown here is derived from an EMBL/GenBank/DDBJ whole genome shotgun (WGS) entry which is preliminary data.</text>
</comment>
<reference evidence="12 17" key="2">
    <citation type="submission" date="2015-10" db="EMBL/GenBank/DDBJ databases">
        <title>A novel member of the family Ruminococcaceae isolated from human faeces.</title>
        <authorList>
            <person name="Shkoporov A.N."/>
            <person name="Chaplin A.V."/>
            <person name="Motuzova O.V."/>
            <person name="Kafarskaia L.I."/>
            <person name="Efimov B.A."/>
        </authorList>
    </citation>
    <scope>NUCLEOTIDE SEQUENCE [LARGE SCALE GENOMIC DNA]</scope>
    <source>
        <strain evidence="12 17">668</strain>
    </source>
</reference>
<name>A0A0D8J2N6_9FIRM</name>
<dbReference type="GO" id="GO:0022900">
    <property type="term" value="P:electron transport chain"/>
    <property type="evidence" value="ECO:0007669"/>
    <property type="project" value="UniProtKB-UniRule"/>
</dbReference>
<evidence type="ECO:0000256" key="2">
    <source>
        <dbReference type="ARBA" id="ARBA00022485"/>
    </source>
</evidence>
<dbReference type="PROSITE" id="PS00198">
    <property type="entry name" value="4FE4S_FER_1"/>
    <property type="match status" value="1"/>
</dbReference>
<evidence type="ECO:0000313" key="18">
    <source>
        <dbReference type="Proteomes" id="UP000431913"/>
    </source>
</evidence>
<keyword evidence="8" id="KW-1003">Cell membrane</keyword>
<dbReference type="EC" id="7.-.-.-" evidence="8"/>
<evidence type="ECO:0000256" key="9">
    <source>
        <dbReference type="SAM" id="MobiDB-lite"/>
    </source>
</evidence>
<protein>
    <recommendedName>
        <fullName evidence="8">Ion-translocating oxidoreductase complex subunit C</fullName>
        <ecNumber evidence="8">7.-.-.-</ecNumber>
    </recommendedName>
    <alternativeName>
        <fullName evidence="8">Rnf electron transport complex subunit C</fullName>
    </alternativeName>
</protein>
<dbReference type="Gene3D" id="3.30.70.20">
    <property type="match status" value="1"/>
</dbReference>
<organism evidence="11 16">
    <name type="scientific">Ruthenibacterium lactatiformans</name>
    <dbReference type="NCBI Taxonomy" id="1550024"/>
    <lineage>
        <taxon>Bacteria</taxon>
        <taxon>Bacillati</taxon>
        <taxon>Bacillota</taxon>
        <taxon>Clostridia</taxon>
        <taxon>Eubacteriales</taxon>
        <taxon>Oscillospiraceae</taxon>
        <taxon>Ruthenibacterium</taxon>
    </lineage>
</organism>
<feature type="binding site" evidence="8">
    <location>
        <position position="367"/>
    </location>
    <ligand>
        <name>[4Fe-4S] cluster</name>
        <dbReference type="ChEBI" id="CHEBI:49883"/>
        <label>1</label>
    </ligand>
</feature>
<evidence type="ECO:0000256" key="8">
    <source>
        <dbReference type="HAMAP-Rule" id="MF_00461"/>
    </source>
</evidence>
<dbReference type="PANTHER" id="PTHR43034">
    <property type="entry name" value="ION-TRANSLOCATING OXIDOREDUCTASE COMPLEX SUBUNIT C"/>
    <property type="match status" value="1"/>
</dbReference>
<dbReference type="GeneID" id="42855809"/>
<dbReference type="PATRIC" id="fig|1550024.3.peg.910"/>
<reference evidence="11" key="1">
    <citation type="submission" date="2015-02" db="EMBL/GenBank/DDBJ databases">
        <title>A novel member of the family Ruminococcaceae isolated from human feces.</title>
        <authorList>
            <person name="Shkoporov A.N."/>
            <person name="Chaplin A.V."/>
            <person name="Motuzova O.V."/>
            <person name="Kafarskaia L.I."/>
            <person name="Khokhlova E.V."/>
            <person name="Efimov B.A."/>
        </authorList>
    </citation>
    <scope>NUCLEOTIDE SEQUENCE [LARGE SCALE GENOMIC DNA]</scope>
    <source>
        <strain evidence="11">585-1</strain>
    </source>
</reference>
<evidence type="ECO:0000313" key="15">
    <source>
        <dbReference type="EMBL" id="MTS51205.1"/>
    </source>
</evidence>